<dbReference type="EMBL" id="CABPRY010000006">
    <property type="protein sequence ID" value="VVE18664.1"/>
    <property type="molecule type" value="Genomic_DNA"/>
</dbReference>
<evidence type="ECO:0000313" key="2">
    <source>
        <dbReference type="Proteomes" id="UP000396788"/>
    </source>
</evidence>
<evidence type="ECO:0000313" key="1">
    <source>
        <dbReference type="EMBL" id="VVE18664.1"/>
    </source>
</evidence>
<name>A0A5E4W501_9BURK</name>
<dbReference type="Proteomes" id="UP000396788">
    <property type="component" value="Unassembled WGS sequence"/>
</dbReference>
<reference evidence="1 2" key="1">
    <citation type="submission" date="2019-08" db="EMBL/GenBank/DDBJ databases">
        <authorList>
            <person name="Peeters C."/>
        </authorList>
    </citation>
    <scope>NUCLEOTIDE SEQUENCE [LARGE SCALE GENOMIC DNA]</scope>
    <source>
        <strain evidence="1 2">LMG 31107</strain>
    </source>
</reference>
<accession>A0A5E4W501</accession>
<protein>
    <submittedName>
        <fullName evidence="1">Uncharacterized protein</fullName>
    </submittedName>
</protein>
<proteinExistence type="predicted"/>
<dbReference type="AlphaFoldDB" id="A0A5E4W501"/>
<sequence length="123" mass="13766">MVEGADLDALVSAADMQDEVWPSPMPEGVVTMITLQGVHGLMKAKGDVDAQAFSTWLDEEFRENALFSSLSDDELLSENLYRIGEIRQENPGIQTCEIASRLSILEDDAQRYVSYLDLLRELK</sequence>
<organism evidence="1 2">
    <name type="scientific">Pandoraea cepalis</name>
    <dbReference type="NCBI Taxonomy" id="2508294"/>
    <lineage>
        <taxon>Bacteria</taxon>
        <taxon>Pseudomonadati</taxon>
        <taxon>Pseudomonadota</taxon>
        <taxon>Betaproteobacteria</taxon>
        <taxon>Burkholderiales</taxon>
        <taxon>Burkholderiaceae</taxon>
        <taxon>Pandoraea</taxon>
    </lineage>
</organism>
<gene>
    <name evidence="1" type="ORF">PCE31107_03032</name>
</gene>